<evidence type="ECO:0000313" key="2">
    <source>
        <dbReference type="EMBL" id="CDP10446.1"/>
    </source>
</evidence>
<dbReference type="Gramene" id="CDP10446">
    <property type="protein sequence ID" value="CDP10446"/>
    <property type="gene ID" value="GSCOC_T00031173001"/>
</dbReference>
<dbReference type="Proteomes" id="UP000295252">
    <property type="component" value="Chromosome VIII"/>
</dbReference>
<dbReference type="AlphaFoldDB" id="A0A068UPT0"/>
<keyword evidence="1" id="KW-1133">Transmembrane helix</keyword>
<gene>
    <name evidence="2" type="ORF">GSCOC_T00031173001</name>
</gene>
<evidence type="ECO:0000313" key="3">
    <source>
        <dbReference type="Proteomes" id="UP000295252"/>
    </source>
</evidence>
<sequence length="83" mass="9446">MCGQDLAIVSESEENPTIPLPFRLYKAGVPQITYASVVHEEYVWACLHFFALLFLYSQLSSLSLLIYCLYQRHPFGNSESLSV</sequence>
<evidence type="ECO:0000256" key="1">
    <source>
        <dbReference type="SAM" id="Phobius"/>
    </source>
</evidence>
<proteinExistence type="predicted"/>
<keyword evidence="3" id="KW-1185">Reference proteome</keyword>
<reference evidence="3" key="1">
    <citation type="journal article" date="2014" name="Science">
        <title>The coffee genome provides insight into the convergent evolution of caffeine biosynthesis.</title>
        <authorList>
            <person name="Denoeud F."/>
            <person name="Carretero-Paulet L."/>
            <person name="Dereeper A."/>
            <person name="Droc G."/>
            <person name="Guyot R."/>
            <person name="Pietrella M."/>
            <person name="Zheng C."/>
            <person name="Alberti A."/>
            <person name="Anthony F."/>
            <person name="Aprea G."/>
            <person name="Aury J.M."/>
            <person name="Bento P."/>
            <person name="Bernard M."/>
            <person name="Bocs S."/>
            <person name="Campa C."/>
            <person name="Cenci A."/>
            <person name="Combes M.C."/>
            <person name="Crouzillat D."/>
            <person name="Da Silva C."/>
            <person name="Daddiego L."/>
            <person name="De Bellis F."/>
            <person name="Dussert S."/>
            <person name="Garsmeur O."/>
            <person name="Gayraud T."/>
            <person name="Guignon V."/>
            <person name="Jahn K."/>
            <person name="Jamilloux V."/>
            <person name="Joet T."/>
            <person name="Labadie K."/>
            <person name="Lan T."/>
            <person name="Leclercq J."/>
            <person name="Lepelley M."/>
            <person name="Leroy T."/>
            <person name="Li L.T."/>
            <person name="Librado P."/>
            <person name="Lopez L."/>
            <person name="Munoz A."/>
            <person name="Noel B."/>
            <person name="Pallavicini A."/>
            <person name="Perrotta G."/>
            <person name="Poncet V."/>
            <person name="Pot D."/>
            <person name="Priyono X."/>
            <person name="Rigoreau M."/>
            <person name="Rouard M."/>
            <person name="Rozas J."/>
            <person name="Tranchant-Dubreuil C."/>
            <person name="VanBuren R."/>
            <person name="Zhang Q."/>
            <person name="Andrade A.C."/>
            <person name="Argout X."/>
            <person name="Bertrand B."/>
            <person name="de Kochko A."/>
            <person name="Graziosi G."/>
            <person name="Henry R.J."/>
            <person name="Jayarama X."/>
            <person name="Ming R."/>
            <person name="Nagai C."/>
            <person name="Rounsley S."/>
            <person name="Sankoff D."/>
            <person name="Giuliano G."/>
            <person name="Albert V.A."/>
            <person name="Wincker P."/>
            <person name="Lashermes P."/>
        </authorList>
    </citation>
    <scope>NUCLEOTIDE SEQUENCE [LARGE SCALE GENOMIC DNA]</scope>
    <source>
        <strain evidence="3">cv. DH200-94</strain>
    </source>
</reference>
<accession>A0A068UPT0</accession>
<feature type="transmembrane region" description="Helical" evidence="1">
    <location>
        <begin position="42"/>
        <end position="70"/>
    </location>
</feature>
<organism evidence="2 3">
    <name type="scientific">Coffea canephora</name>
    <name type="common">Robusta coffee</name>
    <dbReference type="NCBI Taxonomy" id="49390"/>
    <lineage>
        <taxon>Eukaryota</taxon>
        <taxon>Viridiplantae</taxon>
        <taxon>Streptophyta</taxon>
        <taxon>Embryophyta</taxon>
        <taxon>Tracheophyta</taxon>
        <taxon>Spermatophyta</taxon>
        <taxon>Magnoliopsida</taxon>
        <taxon>eudicotyledons</taxon>
        <taxon>Gunneridae</taxon>
        <taxon>Pentapetalae</taxon>
        <taxon>asterids</taxon>
        <taxon>lamiids</taxon>
        <taxon>Gentianales</taxon>
        <taxon>Rubiaceae</taxon>
        <taxon>Ixoroideae</taxon>
        <taxon>Gardenieae complex</taxon>
        <taxon>Bertiereae - Coffeeae clade</taxon>
        <taxon>Coffeeae</taxon>
        <taxon>Coffea</taxon>
    </lineage>
</organism>
<keyword evidence="1" id="KW-0472">Membrane</keyword>
<keyword evidence="1" id="KW-0812">Transmembrane</keyword>
<protein>
    <submittedName>
        <fullName evidence="2">Uncharacterized protein</fullName>
    </submittedName>
</protein>
<name>A0A068UPT0_COFCA</name>
<dbReference type="InParanoid" id="A0A068UPT0"/>
<dbReference type="EMBL" id="HG739129">
    <property type="protein sequence ID" value="CDP10446.1"/>
    <property type="molecule type" value="Genomic_DNA"/>
</dbReference>